<evidence type="ECO:0000256" key="3">
    <source>
        <dbReference type="ARBA" id="ARBA00022679"/>
    </source>
</evidence>
<evidence type="ECO:0000256" key="5">
    <source>
        <dbReference type="ARBA" id="ARBA00022985"/>
    </source>
</evidence>
<dbReference type="EMBL" id="BALE01000003">
    <property type="protein sequence ID" value="GAN52833.1"/>
    <property type="molecule type" value="Genomic_DNA"/>
</dbReference>
<evidence type="ECO:0000259" key="8">
    <source>
        <dbReference type="Pfam" id="PF00535"/>
    </source>
</evidence>
<evidence type="ECO:0000313" key="9">
    <source>
        <dbReference type="EMBL" id="GAN52833.1"/>
    </source>
</evidence>
<keyword evidence="1" id="KW-1003">Cell membrane</keyword>
<dbReference type="GO" id="GO:0009103">
    <property type="term" value="P:lipopolysaccharide biosynthetic process"/>
    <property type="evidence" value="ECO:0007669"/>
    <property type="project" value="UniProtKB-KW"/>
</dbReference>
<feature type="domain" description="Glycosyltransferase 2-like" evidence="8">
    <location>
        <begin position="2"/>
        <end position="163"/>
    </location>
</feature>
<keyword evidence="5" id="KW-0448">Lipopolysaccharide biosynthesis</keyword>
<sequence>MVIAVVNEAENIASVCDELAACLPELPDTEILFVDDGSTDGTIAALRAARAKGLPNLRIVAHDRRLGKSAALRTGAEHARGRWMATMDGDGQDDPKAFVAMVARAEASPEGVAPLVVGVRRKRRDRLSRRIATRFANGLRRRLLRDGCPDTGAPMKLFSRADFLRIPQFEGVHRFLPALLGHYGASLICIEVRHRPRLHGTSKYTNLNRALVGIRDLLGVMWLQNRTHLPRSVSER</sequence>
<gene>
    <name evidence="9" type="ORF">Tasa_003_011</name>
</gene>
<keyword evidence="7" id="KW-0472">Membrane</keyword>
<proteinExistence type="predicted"/>
<organism evidence="9 10">
    <name type="scientific">Tanticharoenia sakaeratensis NBRC 103193</name>
    <dbReference type="NCBI Taxonomy" id="1231623"/>
    <lineage>
        <taxon>Bacteria</taxon>
        <taxon>Pseudomonadati</taxon>
        <taxon>Pseudomonadota</taxon>
        <taxon>Alphaproteobacteria</taxon>
        <taxon>Acetobacterales</taxon>
        <taxon>Acetobacteraceae</taxon>
        <taxon>Tanticharoenia</taxon>
    </lineage>
</organism>
<dbReference type="PANTHER" id="PTHR48090:SF3">
    <property type="entry name" value="UNDECAPRENYL-PHOSPHATE 4-DEOXY-4-FORMAMIDO-L-ARABINOSE TRANSFERASE"/>
    <property type="match status" value="1"/>
</dbReference>
<dbReference type="CDD" id="cd04179">
    <property type="entry name" value="DPM_DPG-synthase_like"/>
    <property type="match status" value="1"/>
</dbReference>
<dbReference type="InterPro" id="IPR001173">
    <property type="entry name" value="Glyco_trans_2-like"/>
</dbReference>
<evidence type="ECO:0000256" key="4">
    <source>
        <dbReference type="ARBA" id="ARBA00022692"/>
    </source>
</evidence>
<dbReference type="STRING" id="1231623.Tasa_003_011"/>
<dbReference type="SUPFAM" id="SSF53448">
    <property type="entry name" value="Nucleotide-diphospho-sugar transferases"/>
    <property type="match status" value="1"/>
</dbReference>
<evidence type="ECO:0000256" key="1">
    <source>
        <dbReference type="ARBA" id="ARBA00022475"/>
    </source>
</evidence>
<evidence type="ECO:0000256" key="2">
    <source>
        <dbReference type="ARBA" id="ARBA00022676"/>
    </source>
</evidence>
<dbReference type="GO" id="GO:0005886">
    <property type="term" value="C:plasma membrane"/>
    <property type="evidence" value="ECO:0007669"/>
    <property type="project" value="TreeGrafter"/>
</dbReference>
<evidence type="ECO:0000256" key="6">
    <source>
        <dbReference type="ARBA" id="ARBA00022989"/>
    </source>
</evidence>
<dbReference type="AlphaFoldDB" id="A0A0D6MHV4"/>
<dbReference type="PANTHER" id="PTHR48090">
    <property type="entry name" value="UNDECAPRENYL-PHOSPHATE 4-DEOXY-4-FORMAMIDO-L-ARABINOSE TRANSFERASE-RELATED"/>
    <property type="match status" value="1"/>
</dbReference>
<keyword evidence="6" id="KW-1133">Transmembrane helix</keyword>
<dbReference type="InterPro" id="IPR050256">
    <property type="entry name" value="Glycosyltransferase_2"/>
</dbReference>
<dbReference type="Gene3D" id="3.90.550.10">
    <property type="entry name" value="Spore Coat Polysaccharide Biosynthesis Protein SpsA, Chain A"/>
    <property type="match status" value="1"/>
</dbReference>
<reference evidence="9 10" key="1">
    <citation type="submission" date="2012-10" db="EMBL/GenBank/DDBJ databases">
        <title>Genome sequencing of Tanticharoenia sakaeratensis NBRC 103193.</title>
        <authorList>
            <person name="Azuma Y."/>
            <person name="Hadano H."/>
            <person name="Hirakawa H."/>
            <person name="Matsushita K."/>
        </authorList>
    </citation>
    <scope>NUCLEOTIDE SEQUENCE [LARGE SCALE GENOMIC DNA]</scope>
    <source>
        <strain evidence="9 10">NBRC 103193</strain>
    </source>
</reference>
<dbReference type="Pfam" id="PF00535">
    <property type="entry name" value="Glycos_transf_2"/>
    <property type="match status" value="1"/>
</dbReference>
<keyword evidence="10" id="KW-1185">Reference proteome</keyword>
<accession>A0A0D6MHV4</accession>
<dbReference type="InterPro" id="IPR029044">
    <property type="entry name" value="Nucleotide-diphossugar_trans"/>
</dbReference>
<dbReference type="GO" id="GO:0099621">
    <property type="term" value="F:undecaprenyl-phosphate 4-deoxy-4-formamido-L-arabinose transferase activity"/>
    <property type="evidence" value="ECO:0007669"/>
    <property type="project" value="TreeGrafter"/>
</dbReference>
<evidence type="ECO:0000256" key="7">
    <source>
        <dbReference type="ARBA" id="ARBA00023136"/>
    </source>
</evidence>
<comment type="caution">
    <text evidence="9">The sequence shown here is derived from an EMBL/GenBank/DDBJ whole genome shotgun (WGS) entry which is preliminary data.</text>
</comment>
<name>A0A0D6MHV4_9PROT</name>
<dbReference type="Proteomes" id="UP000032679">
    <property type="component" value="Unassembled WGS sequence"/>
</dbReference>
<protein>
    <submittedName>
        <fullName evidence="9">Dolichol-phosphate mannosyltransferase</fullName>
    </submittedName>
</protein>
<keyword evidence="3 9" id="KW-0808">Transferase</keyword>
<keyword evidence="4" id="KW-0812">Transmembrane</keyword>
<keyword evidence="2 9" id="KW-0328">Glycosyltransferase</keyword>
<evidence type="ECO:0000313" key="10">
    <source>
        <dbReference type="Proteomes" id="UP000032679"/>
    </source>
</evidence>